<organism evidence="1 2">
    <name type="scientific">Rhabditophanes sp. KR3021</name>
    <dbReference type="NCBI Taxonomy" id="114890"/>
    <lineage>
        <taxon>Eukaryota</taxon>
        <taxon>Metazoa</taxon>
        <taxon>Ecdysozoa</taxon>
        <taxon>Nematoda</taxon>
        <taxon>Chromadorea</taxon>
        <taxon>Rhabditida</taxon>
        <taxon>Tylenchina</taxon>
        <taxon>Panagrolaimomorpha</taxon>
        <taxon>Strongyloidoidea</taxon>
        <taxon>Alloionematidae</taxon>
        <taxon>Rhabditophanes</taxon>
    </lineage>
</organism>
<name>A0AC35TI35_9BILA</name>
<dbReference type="Proteomes" id="UP000095286">
    <property type="component" value="Unplaced"/>
</dbReference>
<reference evidence="2" key="1">
    <citation type="submission" date="2016-11" db="UniProtKB">
        <authorList>
            <consortium name="WormBaseParasite"/>
        </authorList>
    </citation>
    <scope>IDENTIFICATION</scope>
    <source>
        <strain evidence="2">KR3021</strain>
    </source>
</reference>
<dbReference type="WBParaSite" id="RSKR_0000064800.1">
    <property type="protein sequence ID" value="RSKR_0000064800.1"/>
    <property type="gene ID" value="RSKR_0000064800"/>
</dbReference>
<protein>
    <submittedName>
        <fullName evidence="2">DUF19 domain-containing protein</fullName>
    </submittedName>
</protein>
<sequence>MKLVAGVNSLPNTPCYDRIQKCGLEIQDLERQIVETKNKAFKKCVRKLTCLQERAIFEDCYSRSIKAVRADYSNYETIDPLFTDISDKYKLQTESCFASNPFLDLFKSHNEEYVQDEDAIYARIIFSTEFDDKLWGLPEASYSRLYLEAYGSCLIKEFPIRIFGGGVSRIVDSSSPLINNATTSCLLTIEEVSCYKNTLSHDRVFQQMIHDREATLRVCIRSVRLQSECRSSDGSRMRGCVCSSRETFEELLSTNLLECVRKSDMSNVYRLLSNNRQPQGLNYPLRDSSAYDNNNQRGMQPITSNPYTQHQFSSSRQINTENNQAPFITQGSLINGQCLCACNGSPRPSTNSNSNYNQNLYTPTTNSENVYQRQNNGWNSPQLSHSLRSGRIYK</sequence>
<proteinExistence type="predicted"/>
<evidence type="ECO:0000313" key="2">
    <source>
        <dbReference type="WBParaSite" id="RSKR_0000064800.1"/>
    </source>
</evidence>
<evidence type="ECO:0000313" key="1">
    <source>
        <dbReference type="Proteomes" id="UP000095286"/>
    </source>
</evidence>
<accession>A0AC35TI35</accession>